<evidence type="ECO:0000256" key="1">
    <source>
        <dbReference type="SAM" id="SignalP"/>
    </source>
</evidence>
<dbReference type="EMBL" id="MU167224">
    <property type="protein sequence ID" value="KAG0149776.1"/>
    <property type="molecule type" value="Genomic_DNA"/>
</dbReference>
<name>A0A9P6NUH7_9BASI</name>
<dbReference type="AlphaFoldDB" id="A0A9P6NUH7"/>
<proteinExistence type="predicted"/>
<keyword evidence="1" id="KW-0732">Signal</keyword>
<gene>
    <name evidence="2" type="ORF">CROQUDRAFT_653049</name>
</gene>
<sequence>MRIERLSLLLILNTLAIGQPTVTYPHLGKLITKQYVPKSTHLPLSLESHTPPYFGSSTNYFTKGLSSRTLVAQPKEMIRRRKNQGLVTAMQHGFYSFAPGYGTRDSLTFGAQGMLMFFLDF</sequence>
<feature type="chain" id="PRO_5040242079" evidence="1">
    <location>
        <begin position="19"/>
        <end position="121"/>
    </location>
</feature>
<reference evidence="2" key="1">
    <citation type="submission" date="2013-11" db="EMBL/GenBank/DDBJ databases">
        <title>Genome sequence of the fusiform rust pathogen reveals effectors for host alternation and coevolution with pine.</title>
        <authorList>
            <consortium name="DOE Joint Genome Institute"/>
            <person name="Smith K."/>
            <person name="Pendleton A."/>
            <person name="Kubisiak T."/>
            <person name="Anderson C."/>
            <person name="Salamov A."/>
            <person name="Aerts A."/>
            <person name="Riley R."/>
            <person name="Clum A."/>
            <person name="Lindquist E."/>
            <person name="Ence D."/>
            <person name="Campbell M."/>
            <person name="Kronenberg Z."/>
            <person name="Feau N."/>
            <person name="Dhillon B."/>
            <person name="Hamelin R."/>
            <person name="Burleigh J."/>
            <person name="Smith J."/>
            <person name="Yandell M."/>
            <person name="Nelson C."/>
            <person name="Grigoriev I."/>
            <person name="Davis J."/>
        </authorList>
    </citation>
    <scope>NUCLEOTIDE SEQUENCE</scope>
    <source>
        <strain evidence="2">G11</strain>
    </source>
</reference>
<dbReference type="Proteomes" id="UP000886653">
    <property type="component" value="Unassembled WGS sequence"/>
</dbReference>
<comment type="caution">
    <text evidence="2">The sequence shown here is derived from an EMBL/GenBank/DDBJ whole genome shotgun (WGS) entry which is preliminary data.</text>
</comment>
<evidence type="ECO:0000313" key="2">
    <source>
        <dbReference type="EMBL" id="KAG0149776.1"/>
    </source>
</evidence>
<accession>A0A9P6NUH7</accession>
<feature type="signal peptide" evidence="1">
    <location>
        <begin position="1"/>
        <end position="18"/>
    </location>
</feature>
<keyword evidence="3" id="KW-1185">Reference proteome</keyword>
<protein>
    <submittedName>
        <fullName evidence="2">Uncharacterized protein</fullName>
    </submittedName>
</protein>
<organism evidence="2 3">
    <name type="scientific">Cronartium quercuum f. sp. fusiforme G11</name>
    <dbReference type="NCBI Taxonomy" id="708437"/>
    <lineage>
        <taxon>Eukaryota</taxon>
        <taxon>Fungi</taxon>
        <taxon>Dikarya</taxon>
        <taxon>Basidiomycota</taxon>
        <taxon>Pucciniomycotina</taxon>
        <taxon>Pucciniomycetes</taxon>
        <taxon>Pucciniales</taxon>
        <taxon>Coleosporiaceae</taxon>
        <taxon>Cronartium</taxon>
    </lineage>
</organism>
<evidence type="ECO:0000313" key="3">
    <source>
        <dbReference type="Proteomes" id="UP000886653"/>
    </source>
</evidence>